<evidence type="ECO:0000313" key="4">
    <source>
        <dbReference type="Proteomes" id="UP000317267"/>
    </source>
</evidence>
<dbReference type="OrthoDB" id="6999433at2"/>
<dbReference type="EMBL" id="VFES01000005">
    <property type="protein sequence ID" value="TWR67093.1"/>
    <property type="molecule type" value="Genomic_DNA"/>
</dbReference>
<dbReference type="AlphaFoldDB" id="A0A1H1HA77"/>
<name>A0A1H1HA77_9PSED</name>
<proteinExistence type="predicted"/>
<dbReference type="EMBL" id="FNKM01000002">
    <property type="protein sequence ID" value="SDR22392.1"/>
    <property type="molecule type" value="Genomic_DNA"/>
</dbReference>
<organism evidence="2 4">
    <name type="scientific">Pseudomonas grimontii</name>
    <dbReference type="NCBI Taxonomy" id="129847"/>
    <lineage>
        <taxon>Bacteria</taxon>
        <taxon>Pseudomonadati</taxon>
        <taxon>Pseudomonadota</taxon>
        <taxon>Gammaproteobacteria</taxon>
        <taxon>Pseudomonadales</taxon>
        <taxon>Pseudomonadaceae</taxon>
        <taxon>Pseudomonas</taxon>
    </lineage>
</organism>
<dbReference type="Proteomes" id="UP000198740">
    <property type="component" value="Unassembled WGS sequence"/>
</dbReference>
<dbReference type="Proteomes" id="UP000317267">
    <property type="component" value="Unassembled WGS sequence"/>
</dbReference>
<protein>
    <submittedName>
        <fullName evidence="2">Uncharacterized protein</fullName>
    </submittedName>
</protein>
<evidence type="ECO:0000313" key="1">
    <source>
        <dbReference type="EMBL" id="SDR22392.1"/>
    </source>
</evidence>
<sequence>MITASLALARSTTPAALATLLSKVTDRSGTGALASPRKSPKRTRLHESEIFDQPVRHWTRVSITASCFCFFSAGNLA</sequence>
<keyword evidence="3" id="KW-1185">Reference proteome</keyword>
<evidence type="ECO:0000313" key="2">
    <source>
        <dbReference type="EMBL" id="TWR67093.1"/>
    </source>
</evidence>
<evidence type="ECO:0000313" key="3">
    <source>
        <dbReference type="Proteomes" id="UP000198740"/>
    </source>
</evidence>
<reference evidence="1 3" key="1">
    <citation type="submission" date="2016-10" db="EMBL/GenBank/DDBJ databases">
        <authorList>
            <person name="Varghese N."/>
            <person name="Submissions S."/>
        </authorList>
    </citation>
    <scope>NUCLEOTIDE SEQUENCE [LARGE SCALE GENOMIC DNA]</scope>
    <source>
        <strain evidence="1 3">BS2976</strain>
    </source>
</reference>
<gene>
    <name evidence="2" type="ORF">FIV39_10320</name>
    <name evidence="1" type="ORF">SAMN04490186_4133</name>
</gene>
<comment type="caution">
    <text evidence="2">The sequence shown here is derived from an EMBL/GenBank/DDBJ whole genome shotgun (WGS) entry which is preliminary data.</text>
</comment>
<reference evidence="2 4" key="2">
    <citation type="submission" date="2019-06" db="EMBL/GenBank/DDBJ databases">
        <title>Pseudomonas bimorpha sp. nov. isolated from bovine raw milk and skim milk concentrate.</title>
        <authorList>
            <person name="Hofmann K."/>
            <person name="Huptas C."/>
            <person name="Doll E."/>
            <person name="Scherer S."/>
            <person name="Wenning M."/>
        </authorList>
    </citation>
    <scope>NUCLEOTIDE SEQUENCE [LARGE SCALE GENOMIC DNA]</scope>
    <source>
        <strain evidence="2 4">DSM 17515</strain>
    </source>
</reference>
<accession>A0A1H1HA77</accession>